<dbReference type="Proteomes" id="UP000073601">
    <property type="component" value="Unassembled WGS sequence"/>
</dbReference>
<evidence type="ECO:0000313" key="2">
    <source>
        <dbReference type="Proteomes" id="UP000073601"/>
    </source>
</evidence>
<name>A0A128FFE8_9GAMM</name>
<gene>
    <name evidence="1" type="ORF">GMA8713_03340</name>
</gene>
<keyword evidence="2" id="KW-1185">Reference proteome</keyword>
<reference evidence="2" key="1">
    <citation type="submission" date="2016-02" db="EMBL/GenBank/DDBJ databases">
        <authorList>
            <person name="Rodrigo-Torres Lidia"/>
            <person name="Arahal R.David."/>
        </authorList>
    </citation>
    <scope>NUCLEOTIDE SEQUENCE [LARGE SCALE GENOMIC DNA]</scope>
    <source>
        <strain evidence="2">CECT 8713</strain>
    </source>
</reference>
<dbReference type="Pfam" id="PF13365">
    <property type="entry name" value="Trypsin_2"/>
    <property type="match status" value="1"/>
</dbReference>
<sequence length="892" mass="103140">MNNSVLKVSCTGNNAFGTCFAISNTKNSTLFLTCGHVINDCNSGDILVDNRRAVVVENLYAEGLDLALLKVDDFIIEPLSFCGADDDQCHEVVGFTNLGSDIKKEKISKLRIKNDIEIIKKTLDVKVNAIKIYADEEISKGYSGSPIINTNSGKVVGVISLKVGTSTNFGIANSHINDLHEIEIYETSRVNNKKLNSELSTEEIYYIEKILDNEFQEGLNCFSSKNPVWNKPKLHSFDEIDVKGSVKGSSIEVDEIIKEPRSIVINSYQQHGLSSLAKYITKKAWESDVRSFWLYLDVNDLKPHNKDILKVVNRRLNKLKLKREDVSCVIIDEVSTSVKEIQKILSIINDIFIDLPLLIMMSKVDNDLINEEIDYDKIRYFENKYLWSLNRSEIRNIVTCYNSDKKYIDEDEIVISKLISDLQVLNIPRTPLNCLTFLKIYEYDFDETPINRTEMIGKILYLLFNVDLIPKYKSRPDLKDVEFVLGYLCEKFIRDHLFEFTRDYFVSEISNFCYDSDIDIETDVIFDVLYSNGIIIHRRDRFCFKFSYWVLYFAAHRMHQNHDFENFVLSDMNYTSYPEIIEYYAGIRRNSSKVLEVLYEDISKTRSNVENKCNMPDDFDIYSELLWSPTDESLSSVKNMLEAGAKGSRLPNEIKDHYADKSYDSTKPLSQTIHKILEDYSFLRLMRGIHSASKALRNSDYADSRLRHKLMSEIVYSWELIIKFQVLLSPIICRDKYVTVDGARFGLKDCFSDDSTEAMMELIPVIPTNVIRWFQDDIFSKKMGSFFYKNFKKHDRALALHTIALLVVAKRPIDWDIFIDTYIRGLDKNSYYLSSICEELYEQYQFSFASSKELSSIEKLIKLSIAKHDGVRRLNAKSINKVEIGVSPQRVE</sequence>
<dbReference type="InterPro" id="IPR043504">
    <property type="entry name" value="Peptidase_S1_PA_chymotrypsin"/>
</dbReference>
<organism evidence="1 2">
    <name type="scientific">Grimontia marina</name>
    <dbReference type="NCBI Taxonomy" id="646534"/>
    <lineage>
        <taxon>Bacteria</taxon>
        <taxon>Pseudomonadati</taxon>
        <taxon>Pseudomonadota</taxon>
        <taxon>Gammaproteobacteria</taxon>
        <taxon>Vibrionales</taxon>
        <taxon>Vibrionaceae</taxon>
        <taxon>Grimontia</taxon>
    </lineage>
</organism>
<dbReference type="AlphaFoldDB" id="A0A128FFE8"/>
<proteinExistence type="predicted"/>
<dbReference type="Gene3D" id="2.40.10.10">
    <property type="entry name" value="Trypsin-like serine proteases"/>
    <property type="match status" value="2"/>
</dbReference>
<dbReference type="RefSeq" id="WP_062712316.1">
    <property type="nucleotide sequence ID" value="NZ_CAWRCI010000034.1"/>
</dbReference>
<dbReference type="EMBL" id="FIZY01000034">
    <property type="protein sequence ID" value="CZF85016.1"/>
    <property type="molecule type" value="Genomic_DNA"/>
</dbReference>
<dbReference type="InterPro" id="IPR009003">
    <property type="entry name" value="Peptidase_S1_PA"/>
</dbReference>
<dbReference type="OrthoDB" id="6249026at2"/>
<evidence type="ECO:0008006" key="3">
    <source>
        <dbReference type="Google" id="ProtNLM"/>
    </source>
</evidence>
<dbReference type="SUPFAM" id="SSF50494">
    <property type="entry name" value="Trypsin-like serine proteases"/>
    <property type="match status" value="1"/>
</dbReference>
<protein>
    <recommendedName>
        <fullName evidence="3">Trypsin</fullName>
    </recommendedName>
</protein>
<evidence type="ECO:0000313" key="1">
    <source>
        <dbReference type="EMBL" id="CZF85016.1"/>
    </source>
</evidence>
<accession>A0A128FFE8</accession>